<name>A0ABD1MHB2_9FABA</name>
<evidence type="ECO:0000313" key="5">
    <source>
        <dbReference type="Proteomes" id="UP001603857"/>
    </source>
</evidence>
<evidence type="ECO:0000313" key="4">
    <source>
        <dbReference type="EMBL" id="KAL2335205.1"/>
    </source>
</evidence>
<dbReference type="SMART" id="SM00733">
    <property type="entry name" value="Mterf"/>
    <property type="match status" value="8"/>
</dbReference>
<reference evidence="4 5" key="1">
    <citation type="submission" date="2024-08" db="EMBL/GenBank/DDBJ databases">
        <title>Insights into the chromosomal genome structure of Flemingia macrophylla.</title>
        <authorList>
            <person name="Ding Y."/>
            <person name="Zhao Y."/>
            <person name="Bi W."/>
            <person name="Wu M."/>
            <person name="Zhao G."/>
            <person name="Gong Y."/>
            <person name="Li W."/>
            <person name="Zhang P."/>
        </authorList>
    </citation>
    <scope>NUCLEOTIDE SEQUENCE [LARGE SCALE GENOMIC DNA]</scope>
    <source>
        <strain evidence="4">DYQJB</strain>
        <tissue evidence="4">Leaf</tissue>
    </source>
</reference>
<proteinExistence type="inferred from homology"/>
<evidence type="ECO:0008006" key="6">
    <source>
        <dbReference type="Google" id="ProtNLM"/>
    </source>
</evidence>
<accession>A0ABD1MHB2</accession>
<dbReference type="FunFam" id="1.25.70.10:FF:000008">
    <property type="entry name" value="Transcription termination factor MTERF5 chloroplastic"/>
    <property type="match status" value="1"/>
</dbReference>
<keyword evidence="5" id="KW-1185">Reference proteome</keyword>
<dbReference type="InterPro" id="IPR038538">
    <property type="entry name" value="MTERF_sf"/>
</dbReference>
<keyword evidence="3" id="KW-0809">Transit peptide</keyword>
<comment type="caution">
    <text evidence="4">The sequence shown here is derived from an EMBL/GenBank/DDBJ whole genome shotgun (WGS) entry which is preliminary data.</text>
</comment>
<evidence type="ECO:0000256" key="2">
    <source>
        <dbReference type="ARBA" id="ARBA00022472"/>
    </source>
</evidence>
<protein>
    <recommendedName>
        <fullName evidence="6">Transcription termination factor MTERF5, chloroplastic</fullName>
    </recommendedName>
</protein>
<dbReference type="InterPro" id="IPR003690">
    <property type="entry name" value="MTERF"/>
</dbReference>
<organism evidence="4 5">
    <name type="scientific">Flemingia macrophylla</name>
    <dbReference type="NCBI Taxonomy" id="520843"/>
    <lineage>
        <taxon>Eukaryota</taxon>
        <taxon>Viridiplantae</taxon>
        <taxon>Streptophyta</taxon>
        <taxon>Embryophyta</taxon>
        <taxon>Tracheophyta</taxon>
        <taxon>Spermatophyta</taxon>
        <taxon>Magnoliopsida</taxon>
        <taxon>eudicotyledons</taxon>
        <taxon>Gunneridae</taxon>
        <taxon>Pentapetalae</taxon>
        <taxon>rosids</taxon>
        <taxon>fabids</taxon>
        <taxon>Fabales</taxon>
        <taxon>Fabaceae</taxon>
        <taxon>Papilionoideae</taxon>
        <taxon>50 kb inversion clade</taxon>
        <taxon>NPAAA clade</taxon>
        <taxon>indigoferoid/millettioid clade</taxon>
        <taxon>Phaseoleae</taxon>
        <taxon>Flemingia</taxon>
    </lineage>
</organism>
<dbReference type="Pfam" id="PF02536">
    <property type="entry name" value="mTERF"/>
    <property type="match status" value="1"/>
</dbReference>
<keyword evidence="2" id="KW-0805">Transcription regulation</keyword>
<sequence length="471" mass="53570">MKTIFSIQLPHHFHSTRFLFHTTTRTQLSFPAKLFFCVEKSGINGSLDVKVVSPALLAAEKEEAKAVLTLFLKKQGLRKAIAARTINKSDLFIDHLVSKLHSKHKSWYLAGRELTTLEIRDALIPYLESLFEEHGTILVDLVESYPNPPVKDKSAVPIRPSSPVLSAKKLKAVSRVSEIDPDGGSLRPHVVYLMELGMNIEQIRSITRRFPSFAYYSLEGKIKPVVEFFLELGVPKENISTILTKRPQLCGISLSENLKPTMKFFESLGVDKKQWPKVIYRFPALLTYSRQKVMESIDFLLELGLSEESIGKILTRCPNIVSYSVEDNLRPTAKYFSSLGVDVGILLFRCPQNFGLSIEANLKPVTEYFLERGYTLEEIGTMISRYGALYTFSLTENLIPKWEFFVTTGYPKSELVKFPQYFGYNLEERIKPRFAILKKSGAKLLLNQVLSLSSSNFEEVLEKKMKKMKVS</sequence>
<keyword evidence="2" id="KW-0804">Transcription</keyword>
<dbReference type="AlphaFoldDB" id="A0ABD1MHB2"/>
<comment type="similarity">
    <text evidence="1">Belongs to the mTERF family.</text>
</comment>
<keyword evidence="2" id="KW-0806">Transcription termination</keyword>
<dbReference type="PANTHER" id="PTHR13068">
    <property type="entry name" value="CGI-12 PROTEIN-RELATED"/>
    <property type="match status" value="1"/>
</dbReference>
<dbReference type="Gene3D" id="1.25.70.10">
    <property type="entry name" value="Transcription termination factor 3, mitochondrial"/>
    <property type="match status" value="1"/>
</dbReference>
<gene>
    <name evidence="4" type="ORF">Fmac_016418</name>
</gene>
<dbReference type="Proteomes" id="UP001603857">
    <property type="component" value="Unassembled WGS sequence"/>
</dbReference>
<dbReference type="EMBL" id="JBGMDY010000005">
    <property type="protein sequence ID" value="KAL2335205.1"/>
    <property type="molecule type" value="Genomic_DNA"/>
</dbReference>
<dbReference type="PANTHER" id="PTHR13068:SF9">
    <property type="entry name" value="TRANSCRIPTION TERMINATION FACTOR MTERF5, CHLOROPLASTIC"/>
    <property type="match status" value="1"/>
</dbReference>
<evidence type="ECO:0000256" key="3">
    <source>
        <dbReference type="ARBA" id="ARBA00022946"/>
    </source>
</evidence>
<dbReference type="GO" id="GO:0006353">
    <property type="term" value="P:DNA-templated transcription termination"/>
    <property type="evidence" value="ECO:0007669"/>
    <property type="project" value="UniProtKB-KW"/>
</dbReference>
<evidence type="ECO:0000256" key="1">
    <source>
        <dbReference type="ARBA" id="ARBA00007692"/>
    </source>
</evidence>